<dbReference type="InterPro" id="IPR051629">
    <property type="entry name" value="Sulfite_efflux_TDT"/>
</dbReference>
<keyword evidence="4" id="KW-1003">Cell membrane</keyword>
<comment type="similarity">
    <text evidence="2">Belongs to the tellurite-resistance/dicarboxylate transporter (TDT) family.</text>
</comment>
<feature type="transmembrane region" description="Helical" evidence="8">
    <location>
        <begin position="171"/>
        <end position="198"/>
    </location>
</feature>
<reference evidence="9 10" key="1">
    <citation type="submission" date="2020-07" db="EMBL/GenBank/DDBJ databases">
        <title>Sequencing the genomes of 1000 actinobacteria strains.</title>
        <authorList>
            <person name="Klenk H.-P."/>
        </authorList>
    </citation>
    <scope>NUCLEOTIDE SEQUENCE [LARGE SCALE GENOMIC DNA]</scope>
    <source>
        <strain evidence="9 10">DSM 26154</strain>
    </source>
</reference>
<sequence>MMDRLREMVATLHPGSFAFVMATGIVSVGMNQQGFVVVSRVLLGIGLVAWALLLVALTLRCVFHRDRVVADLHDPVVAFGFFTVVAGTDVLAVRLADSYWQGSAAMLAFAVVVGLFLGYGVPWAAALGREERPVLQHVNGTWFIWVVASQSVATAAASIEPLVTTGRDEIAVLAVAAWSVGIVLYAACAVFVALRILLYPFAPADLNPPYWVSMGAMAITVVAGAKIVEMDSTPIIDATSGLIGGLSVLGWAWATWLIPVLFAVGVWRHLIHRIPVTYEATWWSIVFPLGMYAVAGMYIGRADSLPIVEAIGAAWLWVGAAAWLFATVQMVRSVVARRSGTGVRSAT</sequence>
<evidence type="ECO:0000313" key="9">
    <source>
        <dbReference type="EMBL" id="NYF97540.1"/>
    </source>
</evidence>
<dbReference type="AlphaFoldDB" id="A0A852VPZ8"/>
<evidence type="ECO:0000256" key="8">
    <source>
        <dbReference type="SAM" id="Phobius"/>
    </source>
</evidence>
<keyword evidence="5 8" id="KW-0812">Transmembrane</keyword>
<evidence type="ECO:0000256" key="2">
    <source>
        <dbReference type="ARBA" id="ARBA00008566"/>
    </source>
</evidence>
<dbReference type="CDD" id="cd09319">
    <property type="entry name" value="TDT_like_1"/>
    <property type="match status" value="1"/>
</dbReference>
<dbReference type="EMBL" id="JACCAE010000001">
    <property type="protein sequence ID" value="NYF97540.1"/>
    <property type="molecule type" value="Genomic_DNA"/>
</dbReference>
<feature type="transmembrane region" description="Helical" evidence="8">
    <location>
        <begin position="210"/>
        <end position="228"/>
    </location>
</feature>
<dbReference type="Pfam" id="PF03595">
    <property type="entry name" value="SLAC1"/>
    <property type="match status" value="1"/>
</dbReference>
<feature type="transmembrane region" description="Helical" evidence="8">
    <location>
        <begin position="248"/>
        <end position="268"/>
    </location>
</feature>
<dbReference type="Gene3D" id="1.50.10.150">
    <property type="entry name" value="Voltage-dependent anion channel"/>
    <property type="match status" value="1"/>
</dbReference>
<evidence type="ECO:0000256" key="5">
    <source>
        <dbReference type="ARBA" id="ARBA00022692"/>
    </source>
</evidence>
<dbReference type="GO" id="GO:0005886">
    <property type="term" value="C:plasma membrane"/>
    <property type="evidence" value="ECO:0007669"/>
    <property type="project" value="UniProtKB-SubCell"/>
</dbReference>
<organism evidence="9 10">
    <name type="scientific">Janibacter cremeus</name>
    <dbReference type="NCBI Taxonomy" id="1285192"/>
    <lineage>
        <taxon>Bacteria</taxon>
        <taxon>Bacillati</taxon>
        <taxon>Actinomycetota</taxon>
        <taxon>Actinomycetes</taxon>
        <taxon>Micrococcales</taxon>
        <taxon>Intrasporangiaceae</taxon>
        <taxon>Janibacter</taxon>
    </lineage>
</organism>
<protein>
    <submittedName>
        <fullName evidence="9">Tellurite resistance protein TehA-like permease</fullName>
    </submittedName>
</protein>
<feature type="transmembrane region" description="Helical" evidence="8">
    <location>
        <begin position="42"/>
        <end position="63"/>
    </location>
</feature>
<feature type="transmembrane region" description="Helical" evidence="8">
    <location>
        <begin position="75"/>
        <end position="93"/>
    </location>
</feature>
<feature type="transmembrane region" description="Helical" evidence="8">
    <location>
        <begin position="142"/>
        <end position="159"/>
    </location>
</feature>
<dbReference type="Proteomes" id="UP000554054">
    <property type="component" value="Unassembled WGS sequence"/>
</dbReference>
<evidence type="ECO:0000256" key="3">
    <source>
        <dbReference type="ARBA" id="ARBA00022448"/>
    </source>
</evidence>
<keyword evidence="3" id="KW-0813">Transport</keyword>
<evidence type="ECO:0000313" key="10">
    <source>
        <dbReference type="Proteomes" id="UP000554054"/>
    </source>
</evidence>
<keyword evidence="7 8" id="KW-0472">Membrane</keyword>
<accession>A0A852VPZ8</accession>
<name>A0A852VPZ8_9MICO</name>
<evidence type="ECO:0000256" key="1">
    <source>
        <dbReference type="ARBA" id="ARBA00004651"/>
    </source>
</evidence>
<gene>
    <name evidence="9" type="ORF">BJY20_000932</name>
</gene>
<proteinExistence type="inferred from homology"/>
<dbReference type="InterPro" id="IPR038665">
    <property type="entry name" value="Voltage-dep_anion_channel_sf"/>
</dbReference>
<evidence type="ECO:0000256" key="6">
    <source>
        <dbReference type="ARBA" id="ARBA00022989"/>
    </source>
</evidence>
<dbReference type="GO" id="GO:0000319">
    <property type="term" value="F:sulfite transmembrane transporter activity"/>
    <property type="evidence" value="ECO:0007669"/>
    <property type="project" value="TreeGrafter"/>
</dbReference>
<feature type="transmembrane region" description="Helical" evidence="8">
    <location>
        <begin position="12"/>
        <end position="30"/>
    </location>
</feature>
<keyword evidence="6 8" id="KW-1133">Transmembrane helix</keyword>
<keyword evidence="10" id="KW-1185">Reference proteome</keyword>
<dbReference type="PANTHER" id="PTHR31686:SF1">
    <property type="entry name" value="SULFITE EFFLUX PUMP SSU1"/>
    <property type="match status" value="1"/>
</dbReference>
<dbReference type="PANTHER" id="PTHR31686">
    <property type="match status" value="1"/>
</dbReference>
<comment type="caution">
    <text evidence="9">The sequence shown here is derived from an EMBL/GenBank/DDBJ whole genome shotgun (WGS) entry which is preliminary data.</text>
</comment>
<feature type="transmembrane region" description="Helical" evidence="8">
    <location>
        <begin position="280"/>
        <end position="299"/>
    </location>
</feature>
<feature type="transmembrane region" description="Helical" evidence="8">
    <location>
        <begin position="305"/>
        <end position="328"/>
    </location>
</feature>
<dbReference type="InterPro" id="IPR004695">
    <property type="entry name" value="SLAC1/Mae1/Ssu1/TehA"/>
</dbReference>
<evidence type="ECO:0000256" key="7">
    <source>
        <dbReference type="ARBA" id="ARBA00023136"/>
    </source>
</evidence>
<comment type="subcellular location">
    <subcellularLocation>
        <location evidence="1">Cell membrane</location>
        <topology evidence="1">Multi-pass membrane protein</topology>
    </subcellularLocation>
</comment>
<evidence type="ECO:0000256" key="4">
    <source>
        <dbReference type="ARBA" id="ARBA00022475"/>
    </source>
</evidence>
<feature type="transmembrane region" description="Helical" evidence="8">
    <location>
        <begin position="99"/>
        <end position="121"/>
    </location>
</feature>